<feature type="non-terminal residue" evidence="1">
    <location>
        <position position="51"/>
    </location>
</feature>
<evidence type="ECO:0000313" key="2">
    <source>
        <dbReference type="Proteomes" id="UP000789366"/>
    </source>
</evidence>
<accession>A0ACA9KVD0</accession>
<keyword evidence="2" id="KW-1185">Reference proteome</keyword>
<sequence>MKIKPKVTHELEGDNKLTPEQAAKSLYNSLCKGNFFITSDIVGDAIKASSL</sequence>
<dbReference type="Proteomes" id="UP000789366">
    <property type="component" value="Unassembled WGS sequence"/>
</dbReference>
<proteinExistence type="predicted"/>
<protein>
    <submittedName>
        <fullName evidence="1">7959_t:CDS:1</fullName>
    </submittedName>
</protein>
<gene>
    <name evidence="1" type="ORF">SPELUC_LOCUS2588</name>
</gene>
<comment type="caution">
    <text evidence="1">The sequence shown here is derived from an EMBL/GenBank/DDBJ whole genome shotgun (WGS) entry which is preliminary data.</text>
</comment>
<evidence type="ECO:0000313" key="1">
    <source>
        <dbReference type="EMBL" id="CAG8491742.1"/>
    </source>
</evidence>
<feature type="non-terminal residue" evidence="1">
    <location>
        <position position="1"/>
    </location>
</feature>
<organism evidence="1 2">
    <name type="scientific">Cetraspora pellucida</name>
    <dbReference type="NCBI Taxonomy" id="1433469"/>
    <lineage>
        <taxon>Eukaryota</taxon>
        <taxon>Fungi</taxon>
        <taxon>Fungi incertae sedis</taxon>
        <taxon>Mucoromycota</taxon>
        <taxon>Glomeromycotina</taxon>
        <taxon>Glomeromycetes</taxon>
        <taxon>Diversisporales</taxon>
        <taxon>Gigasporaceae</taxon>
        <taxon>Cetraspora</taxon>
    </lineage>
</organism>
<reference evidence="1" key="1">
    <citation type="submission" date="2021-06" db="EMBL/GenBank/DDBJ databases">
        <authorList>
            <person name="Kallberg Y."/>
            <person name="Tangrot J."/>
            <person name="Rosling A."/>
        </authorList>
    </citation>
    <scope>NUCLEOTIDE SEQUENCE</scope>
    <source>
        <strain evidence="1">28 12/20/2015</strain>
    </source>
</reference>
<dbReference type="EMBL" id="CAJVPW010001777">
    <property type="protein sequence ID" value="CAG8491742.1"/>
    <property type="molecule type" value="Genomic_DNA"/>
</dbReference>
<name>A0ACA9KVD0_9GLOM</name>